<dbReference type="InterPro" id="IPR052342">
    <property type="entry name" value="MCH/BMMD"/>
</dbReference>
<dbReference type="OrthoDB" id="9774179at2"/>
<protein>
    <submittedName>
        <fullName evidence="2">MaoC domain-containing protein</fullName>
    </submittedName>
</protein>
<organism evidence="2 3">
    <name type="scientific">Paraglaciecola psychrophila 170</name>
    <dbReference type="NCBI Taxonomy" id="1129794"/>
    <lineage>
        <taxon>Bacteria</taxon>
        <taxon>Pseudomonadati</taxon>
        <taxon>Pseudomonadota</taxon>
        <taxon>Gammaproteobacteria</taxon>
        <taxon>Alteromonadales</taxon>
        <taxon>Alteromonadaceae</taxon>
        <taxon>Paraglaciecola</taxon>
    </lineage>
</organism>
<name>K6ZS22_9ALTE</name>
<evidence type="ECO:0000259" key="1">
    <source>
        <dbReference type="Pfam" id="PF01575"/>
    </source>
</evidence>
<dbReference type="STRING" id="1129794.C427_3030"/>
<dbReference type="Proteomes" id="UP000011864">
    <property type="component" value="Chromosome"/>
</dbReference>
<reference evidence="2 3" key="1">
    <citation type="journal article" date="2013" name="Genome Announc.">
        <title>Complete Genome Sequence of Glaciecola psychrophila Strain 170T.</title>
        <authorList>
            <person name="Yin J."/>
            <person name="Chen J."/>
            <person name="Liu G."/>
            <person name="Yu Y."/>
            <person name="Song L."/>
            <person name="Wang X."/>
            <person name="Qu X."/>
        </authorList>
    </citation>
    <scope>NUCLEOTIDE SEQUENCE [LARGE SCALE GENOMIC DNA]</scope>
    <source>
        <strain evidence="2 3">170</strain>
    </source>
</reference>
<feature type="domain" description="MaoC-like" evidence="1">
    <location>
        <begin position="9"/>
        <end position="110"/>
    </location>
</feature>
<dbReference type="InterPro" id="IPR029069">
    <property type="entry name" value="HotDog_dom_sf"/>
</dbReference>
<dbReference type="InterPro" id="IPR002539">
    <property type="entry name" value="MaoC-like_dom"/>
</dbReference>
<dbReference type="AlphaFoldDB" id="K6ZS22"/>
<dbReference type="PANTHER" id="PTHR43664:SF1">
    <property type="entry name" value="BETA-METHYLMALYL-COA DEHYDRATASE"/>
    <property type="match status" value="1"/>
</dbReference>
<evidence type="ECO:0000313" key="3">
    <source>
        <dbReference type="Proteomes" id="UP000011864"/>
    </source>
</evidence>
<evidence type="ECO:0000313" key="2">
    <source>
        <dbReference type="EMBL" id="AGH45139.1"/>
    </source>
</evidence>
<dbReference type="Pfam" id="PF01575">
    <property type="entry name" value="MaoC_dehydratas"/>
    <property type="match status" value="1"/>
</dbReference>
<dbReference type="HOGENOM" id="CLU_094876_1_0_6"/>
<dbReference type="eggNOG" id="COG2030">
    <property type="taxonomic scope" value="Bacteria"/>
</dbReference>
<proteinExistence type="predicted"/>
<dbReference type="RefSeq" id="WP_007640100.1">
    <property type="nucleotide sequence ID" value="NC_020514.1"/>
</dbReference>
<dbReference type="KEGG" id="gps:C427_3030"/>
<sequence>MYFEDYYPGQTSQFGAYRVTESEIIEFASKYDPQYFHLDDEAAKDSLFGGLCASGWHTSAMFMRMLIDNLPEEHGSLGSPGINNLKWLKPVYPGYILSVKSCVSQCRLSKSKPGVGLICVNYEIINQHDASVMTLESNAFFRCRGT</sequence>
<dbReference type="SUPFAM" id="SSF54637">
    <property type="entry name" value="Thioesterase/thiol ester dehydrase-isomerase"/>
    <property type="match status" value="1"/>
</dbReference>
<gene>
    <name evidence="2" type="ORF">C427_3030</name>
</gene>
<dbReference type="PATRIC" id="fig|1129794.4.peg.3013"/>
<dbReference type="EMBL" id="CP003837">
    <property type="protein sequence ID" value="AGH45139.1"/>
    <property type="molecule type" value="Genomic_DNA"/>
</dbReference>
<dbReference type="CDD" id="cd03454">
    <property type="entry name" value="YdeM"/>
    <property type="match status" value="1"/>
</dbReference>
<accession>K6ZS22</accession>
<dbReference type="Gene3D" id="3.10.129.10">
    <property type="entry name" value="Hotdog Thioesterase"/>
    <property type="match status" value="1"/>
</dbReference>
<dbReference type="PANTHER" id="PTHR43664">
    <property type="entry name" value="MONOAMINE OXIDASE-RELATED"/>
    <property type="match status" value="1"/>
</dbReference>
<keyword evidence="3" id="KW-1185">Reference proteome</keyword>